<accession>A0A7S4C200</accession>
<evidence type="ECO:0000256" key="1">
    <source>
        <dbReference type="SAM" id="Phobius"/>
    </source>
</evidence>
<dbReference type="EMBL" id="HBIZ01059399">
    <property type="protein sequence ID" value="CAE0784478.1"/>
    <property type="molecule type" value="Transcribed_RNA"/>
</dbReference>
<keyword evidence="1" id="KW-0472">Membrane</keyword>
<gene>
    <name evidence="2" type="ORF">PCAR00345_LOCUS37185</name>
</gene>
<keyword evidence="1" id="KW-0812">Transmembrane</keyword>
<evidence type="ECO:0000313" key="2">
    <source>
        <dbReference type="EMBL" id="CAE0784478.1"/>
    </source>
</evidence>
<feature type="transmembrane region" description="Helical" evidence="1">
    <location>
        <begin position="152"/>
        <end position="174"/>
    </location>
</feature>
<sequence length="272" mass="29502">MVKRQLASLDGMFLGVQEMEAQHLMAIGFTVAAVLYAAYFIRRQIGLKSETGSPCLPGQLQPAAQTKLVSGDLGAGPELIRDFARAYRGNALYLISWNAGNEAEIQPLKVPDELISCDLEDLSTRTKYKVELAEALKSLDGTAVPAVALLRLMAMLSVGPAFAVLSGAGCLPLMQAHRFIILHTSTVLRAITVGFVGATPQNPRAQWMLTIASPNLLAPSDTKVTLEDSPGLYMKECILEHRLTPRLHNASTMDEEIDVAAVGWREAFLERA</sequence>
<feature type="transmembrane region" description="Helical" evidence="1">
    <location>
        <begin position="180"/>
        <end position="198"/>
    </location>
</feature>
<organism evidence="2">
    <name type="scientific">Chrysotila carterae</name>
    <name type="common">Marine alga</name>
    <name type="synonym">Syracosphaera carterae</name>
    <dbReference type="NCBI Taxonomy" id="13221"/>
    <lineage>
        <taxon>Eukaryota</taxon>
        <taxon>Haptista</taxon>
        <taxon>Haptophyta</taxon>
        <taxon>Prymnesiophyceae</taxon>
        <taxon>Isochrysidales</taxon>
        <taxon>Isochrysidaceae</taxon>
        <taxon>Chrysotila</taxon>
    </lineage>
</organism>
<dbReference type="AlphaFoldDB" id="A0A7S4C200"/>
<reference evidence="2" key="1">
    <citation type="submission" date="2021-01" db="EMBL/GenBank/DDBJ databases">
        <authorList>
            <person name="Corre E."/>
            <person name="Pelletier E."/>
            <person name="Niang G."/>
            <person name="Scheremetjew M."/>
            <person name="Finn R."/>
            <person name="Kale V."/>
            <person name="Holt S."/>
            <person name="Cochrane G."/>
            <person name="Meng A."/>
            <person name="Brown T."/>
            <person name="Cohen L."/>
        </authorList>
    </citation>
    <scope>NUCLEOTIDE SEQUENCE</scope>
    <source>
        <strain evidence="2">CCMP645</strain>
    </source>
</reference>
<feature type="transmembrane region" description="Helical" evidence="1">
    <location>
        <begin position="21"/>
        <end position="41"/>
    </location>
</feature>
<keyword evidence="1" id="KW-1133">Transmembrane helix</keyword>
<name>A0A7S4C200_CHRCT</name>
<protein>
    <submittedName>
        <fullName evidence="2">Uncharacterized protein</fullName>
    </submittedName>
</protein>
<proteinExistence type="predicted"/>